<dbReference type="PANTHER" id="PTHR33214">
    <property type="entry name" value="BIFUNCTIONAL INHIBITOR/LIPID-TRANSFER PROTEIN/SEED STORAGE 2S ALBUMIN SUPERFAMILY PROTEIN"/>
    <property type="match status" value="1"/>
</dbReference>
<keyword evidence="6" id="KW-1185">Reference proteome</keyword>
<keyword evidence="2" id="KW-0446">Lipid-binding</keyword>
<dbReference type="SUPFAM" id="SSF47699">
    <property type="entry name" value="Bifunctional inhibitor/lipid-transfer protein/seed storage 2S albumin"/>
    <property type="match status" value="1"/>
</dbReference>
<dbReference type="OrthoDB" id="665742at2759"/>
<protein>
    <submittedName>
        <fullName evidence="5">Non-specific lipid-transfer protein 2</fullName>
    </submittedName>
</protein>
<feature type="signal peptide" evidence="3">
    <location>
        <begin position="1"/>
        <end position="30"/>
    </location>
</feature>
<dbReference type="AlphaFoldDB" id="A0A7J7DV49"/>
<feature type="chain" id="PRO_5029786373" evidence="3">
    <location>
        <begin position="31"/>
        <end position="98"/>
    </location>
</feature>
<evidence type="ECO:0000313" key="6">
    <source>
        <dbReference type="Proteomes" id="UP000593562"/>
    </source>
</evidence>
<dbReference type="Gene3D" id="1.10.110.10">
    <property type="entry name" value="Plant lipid-transfer and hydrophobic proteins"/>
    <property type="match status" value="1"/>
</dbReference>
<dbReference type="InterPro" id="IPR033872">
    <property type="entry name" value="nsLTP2"/>
</dbReference>
<evidence type="ECO:0000256" key="1">
    <source>
        <dbReference type="ARBA" id="ARBA00022448"/>
    </source>
</evidence>
<dbReference type="GO" id="GO:0006869">
    <property type="term" value="P:lipid transport"/>
    <property type="evidence" value="ECO:0007669"/>
    <property type="project" value="InterPro"/>
</dbReference>
<dbReference type="GO" id="GO:0008289">
    <property type="term" value="F:lipid binding"/>
    <property type="evidence" value="ECO:0007669"/>
    <property type="project" value="UniProtKB-KW"/>
</dbReference>
<feature type="domain" description="Bifunctional inhibitor/plant lipid transfer protein/seed storage helical" evidence="4">
    <location>
        <begin position="33"/>
        <end position="98"/>
    </location>
</feature>
<evidence type="ECO:0000313" key="5">
    <source>
        <dbReference type="EMBL" id="KAF5750169.1"/>
    </source>
</evidence>
<dbReference type="CDD" id="cd01959">
    <property type="entry name" value="nsLTP2"/>
    <property type="match status" value="1"/>
</dbReference>
<dbReference type="InterPro" id="IPR036312">
    <property type="entry name" value="Bifun_inhib/LTP/seed_sf"/>
</dbReference>
<dbReference type="PANTHER" id="PTHR33214:SF44">
    <property type="entry name" value="NON-SPECIFIC LIPID TRANSFER PROTEIN GPI-ANCHORED 33"/>
    <property type="match status" value="1"/>
</dbReference>
<dbReference type="FunCoup" id="A0A7J7DV49">
    <property type="interactions" value="133"/>
</dbReference>
<keyword evidence="1" id="KW-0813">Transport</keyword>
<dbReference type="InterPro" id="IPR016140">
    <property type="entry name" value="Bifunc_inhib/LTP/seed_store"/>
</dbReference>
<dbReference type="InParanoid" id="A0A7J7DV49"/>
<accession>A0A7J7DV49</accession>
<dbReference type="Proteomes" id="UP000593562">
    <property type="component" value="Unassembled WGS sequence"/>
</dbReference>
<evidence type="ECO:0000256" key="2">
    <source>
        <dbReference type="ARBA" id="ARBA00023121"/>
    </source>
</evidence>
<evidence type="ECO:0000256" key="3">
    <source>
        <dbReference type="SAM" id="SignalP"/>
    </source>
</evidence>
<dbReference type="EMBL" id="JAAARO010000003">
    <property type="protein sequence ID" value="KAF5750169.1"/>
    <property type="molecule type" value="Genomic_DNA"/>
</dbReference>
<reference evidence="5 6" key="1">
    <citation type="journal article" date="2020" name="Nat. Commun.">
        <title>Genome of Tripterygium wilfordii and identification of cytochrome P450 involved in triptolide biosynthesis.</title>
        <authorList>
            <person name="Tu L."/>
            <person name="Su P."/>
            <person name="Zhang Z."/>
            <person name="Gao L."/>
            <person name="Wang J."/>
            <person name="Hu T."/>
            <person name="Zhou J."/>
            <person name="Zhang Y."/>
            <person name="Zhao Y."/>
            <person name="Liu Y."/>
            <person name="Song Y."/>
            <person name="Tong Y."/>
            <person name="Lu Y."/>
            <person name="Yang J."/>
            <person name="Xu C."/>
            <person name="Jia M."/>
            <person name="Peters R.J."/>
            <person name="Huang L."/>
            <person name="Gao W."/>
        </authorList>
    </citation>
    <scope>NUCLEOTIDE SEQUENCE [LARGE SCALE GENOMIC DNA]</scope>
    <source>
        <strain evidence="6">cv. XIE 37</strain>
        <tissue evidence="5">Leaf</tissue>
    </source>
</reference>
<proteinExistence type="predicted"/>
<sequence length="98" mass="10368">MKKVSSHNVVSLGLLMVVIMLATQINVSQAVTCNPSELSSCAPAIASGAAPSSTCCSKVREQRPCLCGYLKNPNLRQFVNSPNARKVSRSCGVPFPNC</sequence>
<keyword evidence="3" id="KW-0732">Signal</keyword>
<dbReference type="Pfam" id="PF00234">
    <property type="entry name" value="Tryp_alpha_amyl"/>
    <property type="match status" value="1"/>
</dbReference>
<organism evidence="5 6">
    <name type="scientific">Tripterygium wilfordii</name>
    <name type="common">Thunder God vine</name>
    <dbReference type="NCBI Taxonomy" id="458696"/>
    <lineage>
        <taxon>Eukaryota</taxon>
        <taxon>Viridiplantae</taxon>
        <taxon>Streptophyta</taxon>
        <taxon>Embryophyta</taxon>
        <taxon>Tracheophyta</taxon>
        <taxon>Spermatophyta</taxon>
        <taxon>Magnoliopsida</taxon>
        <taxon>eudicotyledons</taxon>
        <taxon>Gunneridae</taxon>
        <taxon>Pentapetalae</taxon>
        <taxon>rosids</taxon>
        <taxon>fabids</taxon>
        <taxon>Celastrales</taxon>
        <taxon>Celastraceae</taxon>
        <taxon>Tripterygium</taxon>
    </lineage>
</organism>
<name>A0A7J7DV49_TRIWF</name>
<gene>
    <name evidence="5" type="ORF">HS088_TW03G00501</name>
</gene>
<comment type="caution">
    <text evidence="5">The sequence shown here is derived from an EMBL/GenBank/DDBJ whole genome shotgun (WGS) entry which is preliminary data.</text>
</comment>
<dbReference type="SMART" id="SM00499">
    <property type="entry name" value="AAI"/>
    <property type="match status" value="1"/>
</dbReference>
<evidence type="ECO:0000259" key="4">
    <source>
        <dbReference type="SMART" id="SM00499"/>
    </source>
</evidence>